<gene>
    <name evidence="2" type="ORF">PXEA_LOCUS6861</name>
</gene>
<sequence>MRSFHRSELPMPPGLKSQSEKAFVCRLLLSLAVRRMGGDGGGGGLKANWPSPASLSWYPPPEPHPPDKSTAMIANLKTFAQSTNQTIRSEQSPRPNPCSGPPSASNRLTCSTPTVPSGFLSSFLPAFTLTINPFHRGDVPVGIKTDWTVYKAKRTSVEGARELEEGKKRHQPPKRHQRKSIASGCRFCCCRIFLLCPTRPPVPLPCLSNHLAVYWSGGCASGPSNAWPRGNDVWPDLTLSPTTSHDPCPMSEAPALGLSTPCWSLLQDKIAF</sequence>
<comment type="caution">
    <text evidence="2">The sequence shown here is derived from an EMBL/GenBank/DDBJ whole genome shotgun (WGS) entry which is preliminary data.</text>
</comment>
<evidence type="ECO:0000313" key="2">
    <source>
        <dbReference type="EMBL" id="VEL13421.1"/>
    </source>
</evidence>
<organism evidence="2 3">
    <name type="scientific">Protopolystoma xenopodis</name>
    <dbReference type="NCBI Taxonomy" id="117903"/>
    <lineage>
        <taxon>Eukaryota</taxon>
        <taxon>Metazoa</taxon>
        <taxon>Spiralia</taxon>
        <taxon>Lophotrochozoa</taxon>
        <taxon>Platyhelminthes</taxon>
        <taxon>Monogenea</taxon>
        <taxon>Polyopisthocotylea</taxon>
        <taxon>Polystomatidea</taxon>
        <taxon>Polystomatidae</taxon>
        <taxon>Protopolystoma</taxon>
    </lineage>
</organism>
<dbReference type="EMBL" id="CAAALY010017735">
    <property type="protein sequence ID" value="VEL13421.1"/>
    <property type="molecule type" value="Genomic_DNA"/>
</dbReference>
<protein>
    <submittedName>
        <fullName evidence="2">Uncharacterized protein</fullName>
    </submittedName>
</protein>
<reference evidence="2" key="1">
    <citation type="submission" date="2018-11" db="EMBL/GenBank/DDBJ databases">
        <authorList>
            <consortium name="Pathogen Informatics"/>
        </authorList>
    </citation>
    <scope>NUCLEOTIDE SEQUENCE</scope>
</reference>
<name>A0A3S5FCL9_9PLAT</name>
<evidence type="ECO:0000313" key="3">
    <source>
        <dbReference type="Proteomes" id="UP000784294"/>
    </source>
</evidence>
<proteinExistence type="predicted"/>
<feature type="region of interest" description="Disordered" evidence="1">
    <location>
        <begin position="84"/>
        <end position="107"/>
    </location>
</feature>
<keyword evidence="3" id="KW-1185">Reference proteome</keyword>
<feature type="compositionally biased region" description="Polar residues" evidence="1">
    <location>
        <begin position="84"/>
        <end position="93"/>
    </location>
</feature>
<accession>A0A3S5FCL9</accession>
<dbReference type="AlphaFoldDB" id="A0A3S5FCL9"/>
<dbReference type="Proteomes" id="UP000784294">
    <property type="component" value="Unassembled WGS sequence"/>
</dbReference>
<evidence type="ECO:0000256" key="1">
    <source>
        <dbReference type="SAM" id="MobiDB-lite"/>
    </source>
</evidence>